<evidence type="ECO:0000256" key="1">
    <source>
        <dbReference type="SAM" id="MobiDB-lite"/>
    </source>
</evidence>
<dbReference type="EMBL" id="OY731400">
    <property type="protein sequence ID" value="CAJ1936360.1"/>
    <property type="molecule type" value="Genomic_DNA"/>
</dbReference>
<feature type="region of interest" description="Disordered" evidence="1">
    <location>
        <begin position="27"/>
        <end position="69"/>
    </location>
</feature>
<dbReference type="AlphaFoldDB" id="A0AA86VBA0"/>
<protein>
    <submittedName>
        <fullName evidence="2">Uncharacterized protein</fullName>
    </submittedName>
</protein>
<evidence type="ECO:0000313" key="2">
    <source>
        <dbReference type="EMBL" id="CAJ1936360.1"/>
    </source>
</evidence>
<gene>
    <name evidence="2" type="ORF">AYBTSS11_LOCUS7440</name>
</gene>
<organism evidence="2 3">
    <name type="scientific">Sphenostylis stenocarpa</name>
    <dbReference type="NCBI Taxonomy" id="92480"/>
    <lineage>
        <taxon>Eukaryota</taxon>
        <taxon>Viridiplantae</taxon>
        <taxon>Streptophyta</taxon>
        <taxon>Embryophyta</taxon>
        <taxon>Tracheophyta</taxon>
        <taxon>Spermatophyta</taxon>
        <taxon>Magnoliopsida</taxon>
        <taxon>eudicotyledons</taxon>
        <taxon>Gunneridae</taxon>
        <taxon>Pentapetalae</taxon>
        <taxon>rosids</taxon>
        <taxon>fabids</taxon>
        <taxon>Fabales</taxon>
        <taxon>Fabaceae</taxon>
        <taxon>Papilionoideae</taxon>
        <taxon>50 kb inversion clade</taxon>
        <taxon>NPAAA clade</taxon>
        <taxon>indigoferoid/millettioid clade</taxon>
        <taxon>Phaseoleae</taxon>
        <taxon>Sphenostylis</taxon>
    </lineage>
</organism>
<dbReference type="Gramene" id="rna-AYBTSS11_LOCUS7440">
    <property type="protein sequence ID" value="CAJ1936360.1"/>
    <property type="gene ID" value="gene-AYBTSS11_LOCUS7440"/>
</dbReference>
<proteinExistence type="predicted"/>
<evidence type="ECO:0000313" key="3">
    <source>
        <dbReference type="Proteomes" id="UP001189624"/>
    </source>
</evidence>
<name>A0AA86VBA0_9FABA</name>
<accession>A0AA86VBA0</accession>
<dbReference type="Proteomes" id="UP001189624">
    <property type="component" value="Chromosome 3"/>
</dbReference>
<keyword evidence="3" id="KW-1185">Reference proteome</keyword>
<sequence length="104" mass="12115">MGPEPSRSRAERKLWILRKVDCNRKWESSTEEASVSGRDASKVQQWSTMVKKRMSQNEGSSDQCIGGYNENPPFFQRQKGYKFSGVFGFKRENFVRQRASKNEE</sequence>
<reference evidence="2" key="1">
    <citation type="submission" date="2023-10" db="EMBL/GenBank/DDBJ databases">
        <authorList>
            <person name="Domelevo Entfellner J.-B."/>
        </authorList>
    </citation>
    <scope>NUCLEOTIDE SEQUENCE</scope>
</reference>